<sequence>MEKGVRESIGSKMEELRLKCGRDFSIQQQRINAGTTSFEESLHSTNTQAQQNLQLQAKVEKLKTELREAEDNLIKALTVKTRKEAMRIAIADSISATTARMEKLRGAVEDKKARKLEYAALISQHSDALEAFQEKLNQNTEHIEAIEEATLWYNKVLHLRIECGQGVKFIFTNVDADNPDKEYSFTVRHENDVYTLIDCDPQLHDAKELLIELNKSDGLFKFVRTMRLKFLEAEARGLTSQDQDATTIPMPAPISFISADSRDETSPQKEEPQTDKYKRNSMKLARGKRDRSSVLSPVSASSNRWSPHFKENPQLPSQSLPFGKMVD</sequence>
<evidence type="ECO:0000256" key="5">
    <source>
        <dbReference type="ARBA" id="ARBA00022776"/>
    </source>
</evidence>
<comment type="subunit">
    <text evidence="9">Component of the NDC80 complex.</text>
</comment>
<dbReference type="SMR" id="A0A1J6IBM0"/>
<feature type="compositionally biased region" description="Basic and acidic residues" evidence="11">
    <location>
        <begin position="260"/>
        <end position="278"/>
    </location>
</feature>
<evidence type="ECO:0000313" key="14">
    <source>
        <dbReference type="Proteomes" id="UP000187609"/>
    </source>
</evidence>
<evidence type="ECO:0000256" key="11">
    <source>
        <dbReference type="SAM" id="MobiDB-lite"/>
    </source>
</evidence>
<dbReference type="Pfam" id="PF08234">
    <property type="entry name" value="Spindle_Spc25"/>
    <property type="match status" value="1"/>
</dbReference>
<feature type="compositionally biased region" description="Low complexity" evidence="11">
    <location>
        <begin position="293"/>
        <end position="302"/>
    </location>
</feature>
<keyword evidence="6 10" id="KW-0175">Coiled coil</keyword>
<evidence type="ECO:0000256" key="1">
    <source>
        <dbReference type="ARBA" id="ARBA00004584"/>
    </source>
</evidence>
<dbReference type="GO" id="GO:0007059">
    <property type="term" value="P:chromosome segregation"/>
    <property type="evidence" value="ECO:0007669"/>
    <property type="project" value="InterPro"/>
</dbReference>
<dbReference type="InterPro" id="IPR013255">
    <property type="entry name" value="Spc25_C"/>
</dbReference>
<comment type="similarity">
    <text evidence="2 9">Belongs to the SPC25 family.</text>
</comment>
<dbReference type="GO" id="GO:0031262">
    <property type="term" value="C:Ndc80 complex"/>
    <property type="evidence" value="ECO:0007669"/>
    <property type="project" value="InterPro"/>
</dbReference>
<accession>A0A1J6IBM0</accession>
<dbReference type="InterPro" id="IPR045143">
    <property type="entry name" value="Spc25"/>
</dbReference>
<evidence type="ECO:0000259" key="12">
    <source>
        <dbReference type="Pfam" id="PF08234"/>
    </source>
</evidence>
<evidence type="ECO:0000256" key="2">
    <source>
        <dbReference type="ARBA" id="ARBA00006379"/>
    </source>
</evidence>
<dbReference type="FunFam" id="3.30.457.50:FF:000001">
    <property type="entry name" value="Probable kinetochore protein spc25"/>
    <property type="match status" value="1"/>
</dbReference>
<name>A0A1J6IBM0_NICAT</name>
<dbReference type="PANTHER" id="PTHR14281">
    <property type="entry name" value="KINETOCHORE PROTEIN SPC25-RELATED"/>
    <property type="match status" value="1"/>
</dbReference>
<comment type="subcellular location">
    <subcellularLocation>
        <location evidence="1">Chromosome</location>
        <location evidence="1">Centromere</location>
    </subcellularLocation>
    <subcellularLocation>
        <location evidence="9">Nucleus</location>
    </subcellularLocation>
    <subcellularLocation>
        <location evidence="9">Chromosome</location>
        <location evidence="9">Centromere</location>
        <location evidence="9">Kinetochore</location>
    </subcellularLocation>
</comment>
<keyword evidence="5 9" id="KW-0498">Mitosis</keyword>
<keyword evidence="9" id="KW-0539">Nucleus</keyword>
<keyword evidence="7 9" id="KW-0131">Cell cycle</keyword>
<keyword evidence="8 9" id="KW-0137">Centromere</keyword>
<evidence type="ECO:0000256" key="9">
    <source>
        <dbReference type="RuleBase" id="RU367150"/>
    </source>
</evidence>
<evidence type="ECO:0000256" key="4">
    <source>
        <dbReference type="ARBA" id="ARBA00022618"/>
    </source>
</evidence>
<proteinExistence type="inferred from homology"/>
<comment type="caution">
    <text evidence="13">The sequence shown here is derived from an EMBL/GenBank/DDBJ whole genome shotgun (WGS) entry which is preliminary data.</text>
</comment>
<evidence type="ECO:0000256" key="3">
    <source>
        <dbReference type="ARBA" id="ARBA00022454"/>
    </source>
</evidence>
<keyword evidence="4 9" id="KW-0132">Cell division</keyword>
<dbReference type="GO" id="GO:0051301">
    <property type="term" value="P:cell division"/>
    <property type="evidence" value="ECO:0007669"/>
    <property type="project" value="UniProtKB-UniRule"/>
</dbReference>
<reference evidence="13" key="1">
    <citation type="submission" date="2016-11" db="EMBL/GenBank/DDBJ databases">
        <title>The genome of Nicotiana attenuata.</title>
        <authorList>
            <person name="Xu S."/>
            <person name="Brockmoeller T."/>
            <person name="Gaquerel E."/>
            <person name="Navarro A."/>
            <person name="Kuhl H."/>
            <person name="Gase K."/>
            <person name="Ling Z."/>
            <person name="Zhou W."/>
            <person name="Kreitzer C."/>
            <person name="Stanke M."/>
            <person name="Tang H."/>
            <person name="Lyons E."/>
            <person name="Pandey P."/>
            <person name="Pandey S.P."/>
            <person name="Timmermann B."/>
            <person name="Baldwin I.T."/>
        </authorList>
    </citation>
    <scope>NUCLEOTIDE SEQUENCE [LARGE SCALE GENOMIC DNA]</scope>
    <source>
        <strain evidence="13">UT</strain>
    </source>
</reference>
<dbReference type="CDD" id="cd23784">
    <property type="entry name" value="RWD_Spc25"/>
    <property type="match status" value="1"/>
</dbReference>
<feature type="coiled-coil region" evidence="10">
    <location>
        <begin position="52"/>
        <end position="79"/>
    </location>
</feature>
<feature type="compositionally biased region" description="Basic residues" evidence="11">
    <location>
        <begin position="279"/>
        <end position="289"/>
    </location>
</feature>
<dbReference type="STRING" id="49451.A0A1J6IBM0"/>
<feature type="domain" description="Chromosome segregation protein Spc25 C-terminal" evidence="12">
    <location>
        <begin position="164"/>
        <end position="230"/>
    </location>
</feature>
<keyword evidence="14" id="KW-1185">Reference proteome</keyword>
<evidence type="ECO:0000256" key="6">
    <source>
        <dbReference type="ARBA" id="ARBA00023054"/>
    </source>
</evidence>
<keyword evidence="9" id="KW-0995">Kinetochore</keyword>
<evidence type="ECO:0000256" key="8">
    <source>
        <dbReference type="ARBA" id="ARBA00023328"/>
    </source>
</evidence>
<evidence type="ECO:0000313" key="13">
    <source>
        <dbReference type="EMBL" id="OIT01970.1"/>
    </source>
</evidence>
<gene>
    <name evidence="13" type="ORF">A4A49_30355</name>
</gene>
<evidence type="ECO:0000256" key="10">
    <source>
        <dbReference type="SAM" id="Coils"/>
    </source>
</evidence>
<dbReference type="GO" id="GO:0005634">
    <property type="term" value="C:nucleus"/>
    <property type="evidence" value="ECO:0007669"/>
    <property type="project" value="UniProtKB-SubCell"/>
</dbReference>
<dbReference type="EMBL" id="MJEQ01037188">
    <property type="protein sequence ID" value="OIT01970.1"/>
    <property type="molecule type" value="Genomic_DNA"/>
</dbReference>
<dbReference type="Gene3D" id="3.30.457.50">
    <property type="entry name" value="Chromosome segregation protein Spc25"/>
    <property type="match status" value="1"/>
</dbReference>
<dbReference type="OMA" id="FTNINAN"/>
<dbReference type="PANTHER" id="PTHR14281:SF3">
    <property type="entry name" value="KINETOCHORE PROTEIN SPC25"/>
    <property type="match status" value="1"/>
</dbReference>
<evidence type="ECO:0000256" key="7">
    <source>
        <dbReference type="ARBA" id="ARBA00023306"/>
    </source>
</evidence>
<dbReference type="Gramene" id="OIT01970">
    <property type="protein sequence ID" value="OIT01970"/>
    <property type="gene ID" value="A4A49_30355"/>
</dbReference>
<dbReference type="AlphaFoldDB" id="A0A1J6IBM0"/>
<comment type="function">
    <text evidence="9">Acts as a component of the essential kinetochore-associated NDC80 complex, which is required for chromosome segregation and spindle checkpoint activity.</text>
</comment>
<protein>
    <recommendedName>
        <fullName evidence="9">Kinetochore protein SPC25</fullName>
    </recommendedName>
</protein>
<organism evidence="13 14">
    <name type="scientific">Nicotiana attenuata</name>
    <name type="common">Coyote tobacco</name>
    <dbReference type="NCBI Taxonomy" id="49451"/>
    <lineage>
        <taxon>Eukaryota</taxon>
        <taxon>Viridiplantae</taxon>
        <taxon>Streptophyta</taxon>
        <taxon>Embryophyta</taxon>
        <taxon>Tracheophyta</taxon>
        <taxon>Spermatophyta</taxon>
        <taxon>Magnoliopsida</taxon>
        <taxon>eudicotyledons</taxon>
        <taxon>Gunneridae</taxon>
        <taxon>Pentapetalae</taxon>
        <taxon>asterids</taxon>
        <taxon>lamiids</taxon>
        <taxon>Solanales</taxon>
        <taxon>Solanaceae</taxon>
        <taxon>Nicotianoideae</taxon>
        <taxon>Nicotianeae</taxon>
        <taxon>Nicotiana</taxon>
    </lineage>
</organism>
<feature type="region of interest" description="Disordered" evidence="11">
    <location>
        <begin position="256"/>
        <end position="327"/>
    </location>
</feature>
<keyword evidence="3 9" id="KW-0158">Chromosome</keyword>
<dbReference type="Proteomes" id="UP000187609">
    <property type="component" value="Unassembled WGS sequence"/>
</dbReference>